<gene>
    <name evidence="18" type="primary">nudG</name>
    <name evidence="18" type="ORF">VPAL9027_02240</name>
</gene>
<keyword evidence="5" id="KW-0479">Metal-binding</keyword>
<accession>A0A1R4B5R0</accession>
<dbReference type="PANTHER" id="PTHR47707:SF1">
    <property type="entry name" value="NUDIX HYDROLASE FAMILY PROTEIN"/>
    <property type="match status" value="1"/>
</dbReference>
<keyword evidence="7 18" id="KW-0378">Hydrolase</keyword>
<evidence type="ECO:0000313" key="19">
    <source>
        <dbReference type="Proteomes" id="UP000189475"/>
    </source>
</evidence>
<dbReference type="Pfam" id="PF00293">
    <property type="entry name" value="NUDIX"/>
    <property type="match status" value="1"/>
</dbReference>
<dbReference type="InterPro" id="IPR015797">
    <property type="entry name" value="NUDIX_hydrolase-like_dom_sf"/>
</dbReference>
<sequence>MAMEIHECVAFMLVNNEQVLLEQRSLLKTIDPGAIAIPAGHIEAGETQGQALLRELEEELTIAPLHYYYLCSLYHPTQELELHHYYVITTWHGNIRAQEADEVMWHALTDAPVAGMADILAIQEYIRLKDTLTIKP</sequence>
<dbReference type="Proteomes" id="UP000189475">
    <property type="component" value="Unassembled WGS sequence"/>
</dbReference>
<proteinExistence type="inferred from homology"/>
<dbReference type="InterPro" id="IPR047127">
    <property type="entry name" value="MutT-like"/>
</dbReference>
<evidence type="ECO:0000256" key="16">
    <source>
        <dbReference type="ARBA" id="ARBA00042798"/>
    </source>
</evidence>
<keyword evidence="6" id="KW-0227">DNA damage</keyword>
<evidence type="ECO:0000256" key="6">
    <source>
        <dbReference type="ARBA" id="ARBA00022763"/>
    </source>
</evidence>
<dbReference type="InterPro" id="IPR020084">
    <property type="entry name" value="NUDIX_hydrolase_CS"/>
</dbReference>
<keyword evidence="19" id="KW-1185">Reference proteome</keyword>
<feature type="domain" description="Nudix hydrolase" evidence="17">
    <location>
        <begin position="4"/>
        <end position="130"/>
    </location>
</feature>
<dbReference type="GO" id="GO:0046872">
    <property type="term" value="F:metal ion binding"/>
    <property type="evidence" value="ECO:0007669"/>
    <property type="project" value="UniProtKB-KW"/>
</dbReference>
<evidence type="ECO:0000256" key="7">
    <source>
        <dbReference type="ARBA" id="ARBA00022801"/>
    </source>
</evidence>
<dbReference type="GO" id="GO:0006281">
    <property type="term" value="P:DNA repair"/>
    <property type="evidence" value="ECO:0007669"/>
    <property type="project" value="UniProtKB-KW"/>
</dbReference>
<evidence type="ECO:0000256" key="2">
    <source>
        <dbReference type="ARBA" id="ARBA00005582"/>
    </source>
</evidence>
<dbReference type="GO" id="GO:0006260">
    <property type="term" value="P:DNA replication"/>
    <property type="evidence" value="ECO:0007669"/>
    <property type="project" value="UniProtKB-KW"/>
</dbReference>
<evidence type="ECO:0000256" key="15">
    <source>
        <dbReference type="ARBA" id="ARBA00041979"/>
    </source>
</evidence>
<dbReference type="EC" id="3.6.1.55" evidence="12"/>
<dbReference type="GO" id="GO:0035539">
    <property type="term" value="F:8-oxo-7,8-dihydrodeoxyguanosine triphosphate pyrophosphatase activity"/>
    <property type="evidence" value="ECO:0007669"/>
    <property type="project" value="UniProtKB-EC"/>
</dbReference>
<comment type="similarity">
    <text evidence="2">Belongs to the Nudix hydrolase family.</text>
</comment>
<evidence type="ECO:0000256" key="11">
    <source>
        <dbReference type="ARBA" id="ARBA00036904"/>
    </source>
</evidence>
<evidence type="ECO:0000259" key="17">
    <source>
        <dbReference type="PROSITE" id="PS51462"/>
    </source>
</evidence>
<evidence type="ECO:0000256" key="9">
    <source>
        <dbReference type="ARBA" id="ARBA00023204"/>
    </source>
</evidence>
<dbReference type="PROSITE" id="PS00893">
    <property type="entry name" value="NUDIX_BOX"/>
    <property type="match status" value="1"/>
</dbReference>
<organism evidence="18 19">
    <name type="scientific">Vibrio palustris</name>
    <dbReference type="NCBI Taxonomy" id="1918946"/>
    <lineage>
        <taxon>Bacteria</taxon>
        <taxon>Pseudomonadati</taxon>
        <taxon>Pseudomonadota</taxon>
        <taxon>Gammaproteobacteria</taxon>
        <taxon>Vibrionales</taxon>
        <taxon>Vibrionaceae</taxon>
        <taxon>Vibrio</taxon>
    </lineage>
</organism>
<comment type="catalytic activity">
    <reaction evidence="11">
        <text>8-oxo-GTP + H2O = 8-oxo-GMP + diphosphate + H(+)</text>
        <dbReference type="Rhea" id="RHEA:67616"/>
        <dbReference type="ChEBI" id="CHEBI:15377"/>
        <dbReference type="ChEBI" id="CHEBI:15378"/>
        <dbReference type="ChEBI" id="CHEBI:33019"/>
        <dbReference type="ChEBI" id="CHEBI:143553"/>
        <dbReference type="ChEBI" id="CHEBI:145694"/>
    </reaction>
</comment>
<dbReference type="SUPFAM" id="SSF55811">
    <property type="entry name" value="Nudix"/>
    <property type="match status" value="1"/>
</dbReference>
<comment type="catalytic activity">
    <reaction evidence="10">
        <text>8-oxo-dGTP + H2O = 8-oxo-dGMP + diphosphate + H(+)</text>
        <dbReference type="Rhea" id="RHEA:31575"/>
        <dbReference type="ChEBI" id="CHEBI:15377"/>
        <dbReference type="ChEBI" id="CHEBI:15378"/>
        <dbReference type="ChEBI" id="CHEBI:33019"/>
        <dbReference type="ChEBI" id="CHEBI:63224"/>
        <dbReference type="ChEBI" id="CHEBI:77896"/>
        <dbReference type="EC" id="3.6.1.55"/>
    </reaction>
</comment>
<dbReference type="GO" id="GO:0044715">
    <property type="term" value="F:8-oxo-dGDP phosphatase activity"/>
    <property type="evidence" value="ECO:0007669"/>
    <property type="project" value="TreeGrafter"/>
</dbReference>
<evidence type="ECO:0000256" key="10">
    <source>
        <dbReference type="ARBA" id="ARBA00035861"/>
    </source>
</evidence>
<evidence type="ECO:0000256" key="14">
    <source>
        <dbReference type="ARBA" id="ARBA00041592"/>
    </source>
</evidence>
<keyword evidence="8" id="KW-0460">Magnesium</keyword>
<evidence type="ECO:0000256" key="8">
    <source>
        <dbReference type="ARBA" id="ARBA00022842"/>
    </source>
</evidence>
<protein>
    <recommendedName>
        <fullName evidence="13">8-oxo-dGTP diphosphatase</fullName>
        <ecNumber evidence="12">3.6.1.55</ecNumber>
    </recommendedName>
    <alternativeName>
        <fullName evidence="16">7,8-dihydro-8-oxoguanine-triphosphatase</fullName>
    </alternativeName>
    <alternativeName>
        <fullName evidence="15">Mutator protein MutT</fullName>
    </alternativeName>
    <alternativeName>
        <fullName evidence="14">dGTP pyrophosphohydrolase</fullName>
    </alternativeName>
</protein>
<keyword evidence="9" id="KW-0234">DNA repair</keyword>
<reference evidence="18 19" key="1">
    <citation type="submission" date="2017-02" db="EMBL/GenBank/DDBJ databases">
        <authorList>
            <person name="Peterson S.W."/>
        </authorList>
    </citation>
    <scope>NUCLEOTIDE SEQUENCE [LARGE SCALE GENOMIC DNA]</scope>
    <source>
        <strain evidence="18 19">CECT 9027</strain>
    </source>
</reference>
<evidence type="ECO:0000256" key="13">
    <source>
        <dbReference type="ARBA" id="ARBA00040794"/>
    </source>
</evidence>
<evidence type="ECO:0000256" key="3">
    <source>
        <dbReference type="ARBA" id="ARBA00022457"/>
    </source>
</evidence>
<evidence type="ECO:0000313" key="18">
    <source>
        <dbReference type="EMBL" id="SJL84258.1"/>
    </source>
</evidence>
<name>A0A1R4B5R0_9VIBR</name>
<dbReference type="InterPro" id="IPR000086">
    <property type="entry name" value="NUDIX_hydrolase_dom"/>
</dbReference>
<keyword evidence="3" id="KW-0515">Mutator protein</keyword>
<evidence type="ECO:0000256" key="1">
    <source>
        <dbReference type="ARBA" id="ARBA00001946"/>
    </source>
</evidence>
<dbReference type="CDD" id="cd02883">
    <property type="entry name" value="NUDIX_Hydrolase"/>
    <property type="match status" value="1"/>
</dbReference>
<dbReference type="AlphaFoldDB" id="A0A1R4B5R0"/>
<dbReference type="EMBL" id="FUFT01000005">
    <property type="protein sequence ID" value="SJL84258.1"/>
    <property type="molecule type" value="Genomic_DNA"/>
</dbReference>
<dbReference type="PANTHER" id="PTHR47707">
    <property type="entry name" value="8-OXO-DGTP DIPHOSPHATASE"/>
    <property type="match status" value="1"/>
</dbReference>
<evidence type="ECO:0000256" key="4">
    <source>
        <dbReference type="ARBA" id="ARBA00022705"/>
    </source>
</evidence>
<dbReference type="GO" id="GO:0044716">
    <property type="term" value="F:8-oxo-GDP phosphatase activity"/>
    <property type="evidence" value="ECO:0007669"/>
    <property type="project" value="TreeGrafter"/>
</dbReference>
<dbReference type="STRING" id="1918946.VPAL9027_02240"/>
<dbReference type="GO" id="GO:0008413">
    <property type="term" value="F:8-oxo-7,8-dihydroguanosine triphosphate pyrophosphatase activity"/>
    <property type="evidence" value="ECO:0007669"/>
    <property type="project" value="TreeGrafter"/>
</dbReference>
<evidence type="ECO:0000256" key="12">
    <source>
        <dbReference type="ARBA" id="ARBA00038905"/>
    </source>
</evidence>
<evidence type="ECO:0000256" key="5">
    <source>
        <dbReference type="ARBA" id="ARBA00022723"/>
    </source>
</evidence>
<keyword evidence="4" id="KW-0235">DNA replication</keyword>
<dbReference type="PROSITE" id="PS51462">
    <property type="entry name" value="NUDIX"/>
    <property type="match status" value="1"/>
</dbReference>
<dbReference type="Gene3D" id="3.90.79.10">
    <property type="entry name" value="Nucleoside Triphosphate Pyrophosphohydrolase"/>
    <property type="match status" value="1"/>
</dbReference>
<comment type="cofactor">
    <cofactor evidence="1">
        <name>Mg(2+)</name>
        <dbReference type="ChEBI" id="CHEBI:18420"/>
    </cofactor>
</comment>